<dbReference type="Proteomes" id="UP000230750">
    <property type="component" value="Unassembled WGS sequence"/>
</dbReference>
<proteinExistence type="predicted"/>
<dbReference type="InterPro" id="IPR016197">
    <property type="entry name" value="Chromo-like_dom_sf"/>
</dbReference>
<dbReference type="EMBL" id="MRZV01000245">
    <property type="protein sequence ID" value="PIK54532.1"/>
    <property type="molecule type" value="Genomic_DNA"/>
</dbReference>
<dbReference type="Gene3D" id="2.30.30.140">
    <property type="match status" value="1"/>
</dbReference>
<dbReference type="AlphaFoldDB" id="A0A2G8L2S0"/>
<organism evidence="1 2">
    <name type="scientific">Stichopus japonicus</name>
    <name type="common">Sea cucumber</name>
    <dbReference type="NCBI Taxonomy" id="307972"/>
    <lineage>
        <taxon>Eukaryota</taxon>
        <taxon>Metazoa</taxon>
        <taxon>Echinodermata</taxon>
        <taxon>Eleutherozoa</taxon>
        <taxon>Echinozoa</taxon>
        <taxon>Holothuroidea</taxon>
        <taxon>Aspidochirotacea</taxon>
        <taxon>Aspidochirotida</taxon>
        <taxon>Stichopodidae</taxon>
        <taxon>Apostichopus</taxon>
    </lineage>
</organism>
<keyword evidence="2" id="KW-1185">Reference proteome</keyword>
<dbReference type="SUPFAM" id="SSF54160">
    <property type="entry name" value="Chromo domain-like"/>
    <property type="match status" value="1"/>
</dbReference>
<accession>A0A2G8L2S0</accession>
<comment type="caution">
    <text evidence="1">The sequence shown here is derived from an EMBL/GenBank/DDBJ whole genome shotgun (WGS) entry which is preliminary data.</text>
</comment>
<sequence>MKLRSKEKRVDYLKLHSGEPVGRLFPVSSRKNRSCKWSTKKLFKIEVLDTRLIGSAKEVKVHYTGWSKEYDEWRCEKDILDTPSSAIDGDTHDFFQFHLLSAVNERLSCCRKIDSEVTLTIPVPREVFTDFVERIGLRSSSQKGHTIYRFQSVACAKECFIKGWWYRIVNEAGDFCSIELETFQIWLTERPCLEEYDFDGKLILTHRGFQATVRFVTLKGNKSDHSILTKVDSEREVSSLSLP</sequence>
<evidence type="ECO:0000313" key="1">
    <source>
        <dbReference type="EMBL" id="PIK54532.1"/>
    </source>
</evidence>
<name>A0A2G8L2S0_STIJA</name>
<protein>
    <recommendedName>
        <fullName evidence="3">Chromo domain-containing protein</fullName>
    </recommendedName>
</protein>
<gene>
    <name evidence="1" type="ORF">BSL78_08550</name>
</gene>
<evidence type="ECO:0000313" key="2">
    <source>
        <dbReference type="Proteomes" id="UP000230750"/>
    </source>
</evidence>
<reference evidence="1 2" key="1">
    <citation type="journal article" date="2017" name="PLoS Biol.">
        <title>The sea cucumber genome provides insights into morphological evolution and visceral regeneration.</title>
        <authorList>
            <person name="Zhang X."/>
            <person name="Sun L."/>
            <person name="Yuan J."/>
            <person name="Sun Y."/>
            <person name="Gao Y."/>
            <person name="Zhang L."/>
            <person name="Li S."/>
            <person name="Dai H."/>
            <person name="Hamel J.F."/>
            <person name="Liu C."/>
            <person name="Yu Y."/>
            <person name="Liu S."/>
            <person name="Lin W."/>
            <person name="Guo K."/>
            <person name="Jin S."/>
            <person name="Xu P."/>
            <person name="Storey K.B."/>
            <person name="Huan P."/>
            <person name="Zhang T."/>
            <person name="Zhou Y."/>
            <person name="Zhang J."/>
            <person name="Lin C."/>
            <person name="Li X."/>
            <person name="Xing L."/>
            <person name="Huo D."/>
            <person name="Sun M."/>
            <person name="Wang L."/>
            <person name="Mercier A."/>
            <person name="Li F."/>
            <person name="Yang H."/>
            <person name="Xiang J."/>
        </authorList>
    </citation>
    <scope>NUCLEOTIDE SEQUENCE [LARGE SCALE GENOMIC DNA]</scope>
    <source>
        <strain evidence="1">Shaxun</strain>
        <tissue evidence="1">Muscle</tissue>
    </source>
</reference>
<dbReference type="OrthoDB" id="10040943at2759"/>
<evidence type="ECO:0008006" key="3">
    <source>
        <dbReference type="Google" id="ProtNLM"/>
    </source>
</evidence>